<dbReference type="AlphaFoldDB" id="A0A4U8YRV0"/>
<feature type="domain" description="NAD(P)-binding" evidence="1">
    <location>
        <begin position="7"/>
        <end position="154"/>
    </location>
</feature>
<evidence type="ECO:0000259" key="1">
    <source>
        <dbReference type="Pfam" id="PF13460"/>
    </source>
</evidence>
<dbReference type="Gene3D" id="3.40.50.720">
    <property type="entry name" value="NAD(P)-binding Rossmann-like Domain"/>
    <property type="match status" value="1"/>
</dbReference>
<name>A0A4U8YRV0_9BACT</name>
<evidence type="ECO:0000313" key="2">
    <source>
        <dbReference type="EMBL" id="VFQ46464.1"/>
    </source>
</evidence>
<dbReference type="PANTHER" id="PTHR14097">
    <property type="entry name" value="OXIDOREDUCTASE HTATIP2"/>
    <property type="match status" value="1"/>
</dbReference>
<dbReference type="InterPro" id="IPR016040">
    <property type="entry name" value="NAD(P)-bd_dom"/>
</dbReference>
<dbReference type="EMBL" id="CAADHO010000009">
    <property type="protein sequence ID" value="VFQ46464.1"/>
    <property type="molecule type" value="Genomic_DNA"/>
</dbReference>
<proteinExistence type="predicted"/>
<dbReference type="Proteomes" id="UP000507962">
    <property type="component" value="Unassembled WGS sequence"/>
</dbReference>
<keyword evidence="3" id="KW-1185">Reference proteome</keyword>
<accession>A0A4U8YRV0</accession>
<dbReference type="InterPro" id="IPR036291">
    <property type="entry name" value="NAD(P)-bd_dom_sf"/>
</dbReference>
<dbReference type="RefSeq" id="WP_180144214.1">
    <property type="nucleotide sequence ID" value="NZ_CAADHO010000009.1"/>
</dbReference>
<dbReference type="PANTHER" id="PTHR14097:SF7">
    <property type="entry name" value="OXIDOREDUCTASE HTATIP2"/>
    <property type="match status" value="1"/>
</dbReference>
<dbReference type="Pfam" id="PF13460">
    <property type="entry name" value="NAD_binding_10"/>
    <property type="match status" value="1"/>
</dbReference>
<evidence type="ECO:0000313" key="3">
    <source>
        <dbReference type="Proteomes" id="UP000507962"/>
    </source>
</evidence>
<protein>
    <submittedName>
        <fullName evidence="2">Nad(P)h-binding</fullName>
    </submittedName>
</protein>
<organism evidence="2 3">
    <name type="scientific">Desulfoluna butyratoxydans</name>
    <dbReference type="NCBI Taxonomy" id="231438"/>
    <lineage>
        <taxon>Bacteria</taxon>
        <taxon>Pseudomonadati</taxon>
        <taxon>Thermodesulfobacteriota</taxon>
        <taxon>Desulfobacteria</taxon>
        <taxon>Desulfobacterales</taxon>
        <taxon>Desulfolunaceae</taxon>
        <taxon>Desulfoluna</taxon>
    </lineage>
</organism>
<gene>
    <name evidence="2" type="ORF">MSL71_41310</name>
</gene>
<dbReference type="SUPFAM" id="SSF51735">
    <property type="entry name" value="NAD(P)-binding Rossmann-fold domains"/>
    <property type="match status" value="1"/>
</dbReference>
<sequence length="214" mass="22611">MQVMMAGATGLVGGAFFKRAVADADIGQIVLLGRRAASELESHDKVTSLVADFNALDSLAPPCRVDVMVCALGTTLKKAGSKERLFEVDCLYTEAAAAYGLRCGARTLVVISSVGASATASSHYLRTKGEMEKRVTALGYAACHILRPSLLMGDRGETRFGESLAARLLFPVSFLLPAAYRPVHADTLAEKIHAVIKEPGEGVRVYGGKALVGK</sequence>
<reference evidence="2 3" key="1">
    <citation type="submission" date="2019-03" db="EMBL/GenBank/DDBJ databases">
        <authorList>
            <person name="Nijsse B."/>
        </authorList>
    </citation>
    <scope>NUCLEOTIDE SEQUENCE [LARGE SCALE GENOMIC DNA]</scope>
    <source>
        <strain evidence="2">Desulfoluna butyratoxydans MSL71</strain>
    </source>
</reference>